<dbReference type="PANTHER" id="PTHR32463:SF0">
    <property type="entry name" value="L-FUCOSE KINASE"/>
    <property type="match status" value="1"/>
</dbReference>
<evidence type="ECO:0000259" key="7">
    <source>
        <dbReference type="Pfam" id="PF08544"/>
    </source>
</evidence>
<dbReference type="PANTHER" id="PTHR32463">
    <property type="entry name" value="L-FUCOSE KINASE"/>
    <property type="match status" value="1"/>
</dbReference>
<comment type="similarity">
    <text evidence="5">Belongs to the GHMP kinase family.</text>
</comment>
<feature type="domain" description="GHMP kinase N-terminal" evidence="6">
    <location>
        <begin position="80"/>
        <end position="167"/>
    </location>
</feature>
<dbReference type="EC" id="2.7.1.168" evidence="8"/>
<keyword evidence="1 8" id="KW-0808">Transferase</keyword>
<proteinExistence type="inferred from homology"/>
<evidence type="ECO:0000256" key="2">
    <source>
        <dbReference type="ARBA" id="ARBA00022741"/>
    </source>
</evidence>
<keyword evidence="2" id="KW-0547">Nucleotide-binding</keyword>
<keyword evidence="4" id="KW-0067">ATP-binding</keyword>
<dbReference type="InterPro" id="IPR052203">
    <property type="entry name" value="GHMP_Kinase-Related"/>
</dbReference>
<protein>
    <submittedName>
        <fullName evidence="8">D-glycero-alpha-D-manno-heptose 7-phosphate kinase</fullName>
        <ecNumber evidence="8">2.7.1.168</ecNumber>
    </submittedName>
</protein>
<accession>A0A644ULJ8</accession>
<feature type="domain" description="GHMP kinase C-terminal" evidence="7">
    <location>
        <begin position="241"/>
        <end position="322"/>
    </location>
</feature>
<dbReference type="AlphaFoldDB" id="A0A644ULJ8"/>
<dbReference type="GO" id="GO:0005524">
    <property type="term" value="F:ATP binding"/>
    <property type="evidence" value="ECO:0007669"/>
    <property type="project" value="UniProtKB-KW"/>
</dbReference>
<dbReference type="InterPro" id="IPR013750">
    <property type="entry name" value="GHMP_kinase_C_dom"/>
</dbReference>
<evidence type="ECO:0000259" key="6">
    <source>
        <dbReference type="Pfam" id="PF00288"/>
    </source>
</evidence>
<dbReference type="GO" id="GO:0050201">
    <property type="term" value="F:fucokinase activity"/>
    <property type="evidence" value="ECO:0007669"/>
    <property type="project" value="TreeGrafter"/>
</dbReference>
<sequence length="341" mass="37925">MIIRSKAPLRLGLAGGGTDVSPFSDIYGGSILNATTSLYAYCDIIPTNNGEINFYLQDKNIKYTYKSQKELPINGEIDLLKAIYNRIIKDFELDALSFDIHTFVDAPAGSGLGTSSTLVVTIIGAFSEWLGLPLGEYDIANLAYSIEREDLKLAGGKQDQYAATFGGFNFMEFFAEGKVIVNPLRVREETLNELSRNIVLYYTETSRNSSDIIQLQQKNVTQKNVQSIEAMYKLKEQAIMMKEALLKNDLDEIGNILNIGWEYKKQMAKGITTRLFEDVYASALKAGAIGGKISGAGGGGYIFFYCPQNTRYNVIEALNKFGGKVRRFEFTLSGLKTWKID</sequence>
<comment type="caution">
    <text evidence="8">The sequence shown here is derived from an EMBL/GenBank/DDBJ whole genome shotgun (WGS) entry which is preliminary data.</text>
</comment>
<dbReference type="InterPro" id="IPR036554">
    <property type="entry name" value="GHMP_kinase_C_sf"/>
</dbReference>
<evidence type="ECO:0000256" key="3">
    <source>
        <dbReference type="ARBA" id="ARBA00022777"/>
    </source>
</evidence>
<dbReference type="Gene3D" id="3.30.230.120">
    <property type="match status" value="1"/>
</dbReference>
<dbReference type="InterPro" id="IPR014606">
    <property type="entry name" value="Heptose_7-P_kinase"/>
</dbReference>
<keyword evidence="3 8" id="KW-0418">Kinase</keyword>
<evidence type="ECO:0000256" key="4">
    <source>
        <dbReference type="ARBA" id="ARBA00022840"/>
    </source>
</evidence>
<dbReference type="SUPFAM" id="SSF54211">
    <property type="entry name" value="Ribosomal protein S5 domain 2-like"/>
    <property type="match status" value="1"/>
</dbReference>
<evidence type="ECO:0000256" key="1">
    <source>
        <dbReference type="ARBA" id="ARBA00022679"/>
    </source>
</evidence>
<dbReference type="InterPro" id="IPR006204">
    <property type="entry name" value="GHMP_kinase_N_dom"/>
</dbReference>
<dbReference type="InterPro" id="IPR020568">
    <property type="entry name" value="Ribosomal_Su5_D2-typ_SF"/>
</dbReference>
<dbReference type="SUPFAM" id="SSF55060">
    <property type="entry name" value="GHMP Kinase, C-terminal domain"/>
    <property type="match status" value="1"/>
</dbReference>
<organism evidence="8">
    <name type="scientific">bioreactor metagenome</name>
    <dbReference type="NCBI Taxonomy" id="1076179"/>
    <lineage>
        <taxon>unclassified sequences</taxon>
        <taxon>metagenomes</taxon>
        <taxon>ecological metagenomes</taxon>
    </lineage>
</organism>
<reference evidence="8" key="1">
    <citation type="submission" date="2019-08" db="EMBL/GenBank/DDBJ databases">
        <authorList>
            <person name="Kucharzyk K."/>
            <person name="Murdoch R.W."/>
            <person name="Higgins S."/>
            <person name="Loffler F."/>
        </authorList>
    </citation>
    <scope>NUCLEOTIDE SEQUENCE</scope>
</reference>
<dbReference type="InterPro" id="IPR001174">
    <property type="entry name" value="HddA/FKP"/>
</dbReference>
<dbReference type="EMBL" id="VSSQ01000130">
    <property type="protein sequence ID" value="MPL79781.1"/>
    <property type="molecule type" value="Genomic_DNA"/>
</dbReference>
<dbReference type="Pfam" id="PF00288">
    <property type="entry name" value="GHMP_kinases_N"/>
    <property type="match status" value="1"/>
</dbReference>
<dbReference type="GO" id="GO:0042352">
    <property type="term" value="P:GDP-L-fucose salvage"/>
    <property type="evidence" value="ECO:0007669"/>
    <property type="project" value="TreeGrafter"/>
</dbReference>
<dbReference type="PRINTS" id="PR00960">
    <property type="entry name" value="LMBPPROTEIN"/>
</dbReference>
<name>A0A644ULJ8_9ZZZZ</name>
<evidence type="ECO:0000313" key="8">
    <source>
        <dbReference type="EMBL" id="MPL79781.1"/>
    </source>
</evidence>
<dbReference type="Pfam" id="PF08544">
    <property type="entry name" value="GHMP_kinases_C"/>
    <property type="match status" value="1"/>
</dbReference>
<evidence type="ECO:0000256" key="5">
    <source>
        <dbReference type="ARBA" id="ARBA00038121"/>
    </source>
</evidence>
<gene>
    <name evidence="8" type="primary">hddA_3</name>
    <name evidence="8" type="ORF">SDC9_25666</name>
</gene>
<dbReference type="PIRSF" id="PIRSF036406">
    <property type="entry name" value="Hept_kin"/>
    <property type="match status" value="1"/>
</dbReference>